<evidence type="ECO:0000313" key="2">
    <source>
        <dbReference type="EMBL" id="KAL1894099.1"/>
    </source>
</evidence>
<feature type="compositionally biased region" description="Acidic residues" evidence="1">
    <location>
        <begin position="356"/>
        <end position="372"/>
    </location>
</feature>
<protein>
    <recommendedName>
        <fullName evidence="4">Transcriptional regulator</fullName>
    </recommendedName>
</protein>
<feature type="region of interest" description="Disordered" evidence="1">
    <location>
        <begin position="67"/>
        <end position="219"/>
    </location>
</feature>
<sequence length="396" mass="43324">MASTDQAIEDAIHNTVASIWDKKGARDSLTVNGVRKAVEETLSLGSGFLTGDEWNRKSRNIIKELVEKLSKEDSESDEEPEEPATKSNGKNKRKTNADSRPSNKRAKKAKATAKSPKAPRKIASSEDESEAELSIAELSDNAEASDKNTTTPNAIHNSGNGMSGDESDLSSVIDEPPTRKRTSVAKAKSKPEPKPKPAPRKLPSPQSADQQEVKKLQQQLGKCGVRKIWGVELKAYGDDDRAKIQHLKNLLRDCGMTGRFSDARAKEIKEQRELMADLHDVQAMDQTWGASEAATGRTTRASRRAAPKSLKIHNQVIEGLSDESEGDDENGDSGEDEGMEKEKPKKKRAVSKKPESDDDDDDDDNDDYDDDDKISSDAISDGDESDEASNMSDDSE</sequence>
<feature type="compositionally biased region" description="Polar residues" evidence="1">
    <location>
        <begin position="206"/>
        <end position="219"/>
    </location>
</feature>
<feature type="compositionally biased region" description="Low complexity" evidence="1">
    <location>
        <begin position="289"/>
        <end position="299"/>
    </location>
</feature>
<feature type="compositionally biased region" description="Acidic residues" evidence="1">
    <location>
        <begin position="320"/>
        <end position="339"/>
    </location>
</feature>
<dbReference type="Proteomes" id="UP001583280">
    <property type="component" value="Unassembled WGS sequence"/>
</dbReference>
<organism evidence="2 3">
    <name type="scientific">Ceratocystis pirilliformis</name>
    <dbReference type="NCBI Taxonomy" id="259994"/>
    <lineage>
        <taxon>Eukaryota</taxon>
        <taxon>Fungi</taxon>
        <taxon>Dikarya</taxon>
        <taxon>Ascomycota</taxon>
        <taxon>Pezizomycotina</taxon>
        <taxon>Sordariomycetes</taxon>
        <taxon>Hypocreomycetidae</taxon>
        <taxon>Microascales</taxon>
        <taxon>Ceratocystidaceae</taxon>
        <taxon>Ceratocystis</taxon>
    </lineage>
</organism>
<dbReference type="PANTHER" id="PTHR15410:SF2">
    <property type="entry name" value="HIRA-INTERACTING PROTEIN 3"/>
    <property type="match status" value="1"/>
</dbReference>
<feature type="compositionally biased region" description="Polar residues" evidence="1">
    <location>
        <begin position="147"/>
        <end position="160"/>
    </location>
</feature>
<proteinExistence type="predicted"/>
<gene>
    <name evidence="2" type="ORF">Cpir12675_003834</name>
</gene>
<keyword evidence="3" id="KW-1185">Reference proteome</keyword>
<feature type="compositionally biased region" description="Basic residues" evidence="1">
    <location>
        <begin position="102"/>
        <end position="111"/>
    </location>
</feature>
<evidence type="ECO:0000313" key="3">
    <source>
        <dbReference type="Proteomes" id="UP001583280"/>
    </source>
</evidence>
<feature type="region of interest" description="Disordered" evidence="1">
    <location>
        <begin position="287"/>
        <end position="396"/>
    </location>
</feature>
<dbReference type="InterPro" id="IPR037647">
    <property type="entry name" value="HIRIP3"/>
</dbReference>
<name>A0ABR3Z0E2_9PEZI</name>
<dbReference type="EMBL" id="JAWDJO010000097">
    <property type="protein sequence ID" value="KAL1894099.1"/>
    <property type="molecule type" value="Genomic_DNA"/>
</dbReference>
<dbReference type="PANTHER" id="PTHR15410">
    <property type="entry name" value="HIRA-INTERACTING PROTEIN 3"/>
    <property type="match status" value="1"/>
</dbReference>
<evidence type="ECO:0008006" key="4">
    <source>
        <dbReference type="Google" id="ProtNLM"/>
    </source>
</evidence>
<comment type="caution">
    <text evidence="2">The sequence shown here is derived from an EMBL/GenBank/DDBJ whole genome shotgun (WGS) entry which is preliminary data.</text>
</comment>
<accession>A0ABR3Z0E2</accession>
<reference evidence="2 3" key="1">
    <citation type="journal article" date="2024" name="IMA Fungus">
        <title>IMA Genome - F19 : A genome assembly and annotation guide to empower mycologists, including annotated draft genome sequences of Ceratocystis pirilliformis, Diaporthe australafricana, Fusarium ophioides, Paecilomyces lecythidis, and Sporothrix stenoceras.</title>
        <authorList>
            <person name="Aylward J."/>
            <person name="Wilson A.M."/>
            <person name="Visagie C.M."/>
            <person name="Spraker J."/>
            <person name="Barnes I."/>
            <person name="Buitendag C."/>
            <person name="Ceriani C."/>
            <person name="Del Mar Angel L."/>
            <person name="du Plessis D."/>
            <person name="Fuchs T."/>
            <person name="Gasser K."/>
            <person name="Kramer D."/>
            <person name="Li W."/>
            <person name="Munsamy K."/>
            <person name="Piso A."/>
            <person name="Price J.L."/>
            <person name="Sonnekus B."/>
            <person name="Thomas C."/>
            <person name="van der Nest A."/>
            <person name="van Dijk A."/>
            <person name="van Heerden A."/>
            <person name="van Vuuren N."/>
            <person name="Yilmaz N."/>
            <person name="Duong T.A."/>
            <person name="van der Merwe N.A."/>
            <person name="Wingfield M.J."/>
            <person name="Wingfield B.D."/>
        </authorList>
    </citation>
    <scope>NUCLEOTIDE SEQUENCE [LARGE SCALE GENOMIC DNA]</scope>
    <source>
        <strain evidence="2 3">CMW 12675</strain>
    </source>
</reference>
<feature type="compositionally biased region" description="Acidic residues" evidence="1">
    <location>
        <begin position="380"/>
        <end position="396"/>
    </location>
</feature>
<evidence type="ECO:0000256" key="1">
    <source>
        <dbReference type="SAM" id="MobiDB-lite"/>
    </source>
</evidence>